<evidence type="ECO:0000256" key="1">
    <source>
        <dbReference type="SAM" id="Phobius"/>
    </source>
</evidence>
<feature type="transmembrane region" description="Helical" evidence="1">
    <location>
        <begin position="100"/>
        <end position="126"/>
    </location>
</feature>
<name>A0A8S8ZJF1_SORMA</name>
<gene>
    <name evidence="2" type="ORF">SMACR_08919</name>
</gene>
<feature type="transmembrane region" description="Helical" evidence="1">
    <location>
        <begin position="12"/>
        <end position="32"/>
    </location>
</feature>
<dbReference type="VEuPathDB" id="FungiDB:SMAC_08919"/>
<evidence type="ECO:0000313" key="2">
    <source>
        <dbReference type="EMBL" id="KAA8628595.1"/>
    </source>
</evidence>
<feature type="transmembrane region" description="Helical" evidence="1">
    <location>
        <begin position="191"/>
        <end position="213"/>
    </location>
</feature>
<feature type="transmembrane region" description="Helical" evidence="1">
    <location>
        <begin position="146"/>
        <end position="171"/>
    </location>
</feature>
<proteinExistence type="predicted"/>
<comment type="caution">
    <text evidence="2">The sequence shown here is derived from an EMBL/GenBank/DDBJ whole genome shotgun (WGS) entry which is preliminary data.</text>
</comment>
<dbReference type="Proteomes" id="UP000433876">
    <property type="component" value="Unassembled WGS sequence"/>
</dbReference>
<keyword evidence="1" id="KW-1133">Transmembrane helix</keyword>
<dbReference type="EMBL" id="NMPR01000174">
    <property type="protein sequence ID" value="KAA8628595.1"/>
    <property type="molecule type" value="Genomic_DNA"/>
</dbReference>
<keyword evidence="1" id="KW-0812">Transmembrane</keyword>
<protein>
    <submittedName>
        <fullName evidence="2">Uncharacterized protein</fullName>
    </submittedName>
</protein>
<dbReference type="AlphaFoldDB" id="A0A8S8ZJF1"/>
<evidence type="ECO:0000313" key="3">
    <source>
        <dbReference type="Proteomes" id="UP000433876"/>
    </source>
</evidence>
<keyword evidence="1" id="KW-0472">Membrane</keyword>
<sequence>MYRTNHPWWKLTHILCILGHLGLIIAGVVAFIHNLQSEADNLETTSQQPTTIVMNMSDDQTVINSDTKSCNIVLLQGLGSGADGKSGSGHSNFGIIVNELLPVASVIVGTIGLTLNIGIFAALLAVETTSAKVNLTEGEQHWRKKIVTVSCCVFNLLLAGAGIGLAGAMGIRLSNLGNRQLEMSNGERSLIAPLVMGVVQAALCVITALFDFIKNHREGQDLID</sequence>
<organism evidence="2 3">
    <name type="scientific">Sordaria macrospora</name>
    <dbReference type="NCBI Taxonomy" id="5147"/>
    <lineage>
        <taxon>Eukaryota</taxon>
        <taxon>Fungi</taxon>
        <taxon>Dikarya</taxon>
        <taxon>Ascomycota</taxon>
        <taxon>Pezizomycotina</taxon>
        <taxon>Sordariomycetes</taxon>
        <taxon>Sordariomycetidae</taxon>
        <taxon>Sordariales</taxon>
        <taxon>Sordariaceae</taxon>
        <taxon>Sordaria</taxon>
    </lineage>
</organism>
<accession>A0A8S8ZJF1</accession>
<dbReference type="OMA" id="THILCIL"/>
<reference evidence="2 3" key="1">
    <citation type="submission" date="2017-07" db="EMBL/GenBank/DDBJ databases">
        <title>Genome sequence of the Sordaria macrospora wild type strain R19027.</title>
        <authorList>
            <person name="Nowrousian M."/>
            <person name="Teichert I."/>
            <person name="Kueck U."/>
        </authorList>
    </citation>
    <scope>NUCLEOTIDE SEQUENCE [LARGE SCALE GENOMIC DNA]</scope>
    <source>
        <strain evidence="2 3">R19027</strain>
        <tissue evidence="2">Mycelium</tissue>
    </source>
</reference>